<dbReference type="Pfam" id="PF07727">
    <property type="entry name" value="RVT_2"/>
    <property type="match status" value="1"/>
</dbReference>
<evidence type="ECO:0000256" key="1">
    <source>
        <dbReference type="SAM" id="MobiDB-lite"/>
    </source>
</evidence>
<feature type="domain" description="Reverse transcriptase Ty1/copia-type" evidence="2">
    <location>
        <begin position="24"/>
        <end position="149"/>
    </location>
</feature>
<feature type="region of interest" description="Disordered" evidence="1">
    <location>
        <begin position="479"/>
        <end position="515"/>
    </location>
</feature>
<evidence type="ECO:0000313" key="4">
    <source>
        <dbReference type="Proteomes" id="UP001151760"/>
    </source>
</evidence>
<evidence type="ECO:0000259" key="2">
    <source>
        <dbReference type="Pfam" id="PF07727"/>
    </source>
</evidence>
<dbReference type="SUPFAM" id="SSF56672">
    <property type="entry name" value="DNA/RNA polymerases"/>
    <property type="match status" value="1"/>
</dbReference>
<feature type="non-terminal residue" evidence="3">
    <location>
        <position position="1"/>
    </location>
</feature>
<keyword evidence="4" id="KW-1185">Reference proteome</keyword>
<name>A0ABQ5CCA6_9ASTR</name>
<dbReference type="EMBL" id="BQNB010014121">
    <property type="protein sequence ID" value="GJT24248.1"/>
    <property type="molecule type" value="Genomic_DNA"/>
</dbReference>
<dbReference type="Proteomes" id="UP001151760">
    <property type="component" value="Unassembled WGS sequence"/>
</dbReference>
<feature type="compositionally biased region" description="Acidic residues" evidence="1">
    <location>
        <begin position="495"/>
        <end position="504"/>
    </location>
</feature>
<organism evidence="3 4">
    <name type="scientific">Tanacetum coccineum</name>
    <dbReference type="NCBI Taxonomy" id="301880"/>
    <lineage>
        <taxon>Eukaryota</taxon>
        <taxon>Viridiplantae</taxon>
        <taxon>Streptophyta</taxon>
        <taxon>Embryophyta</taxon>
        <taxon>Tracheophyta</taxon>
        <taxon>Spermatophyta</taxon>
        <taxon>Magnoliopsida</taxon>
        <taxon>eudicotyledons</taxon>
        <taxon>Gunneridae</taxon>
        <taxon>Pentapetalae</taxon>
        <taxon>asterids</taxon>
        <taxon>campanulids</taxon>
        <taxon>Asterales</taxon>
        <taxon>Asteraceae</taxon>
        <taxon>Asteroideae</taxon>
        <taxon>Anthemideae</taxon>
        <taxon>Anthemidinae</taxon>
        <taxon>Tanacetum</taxon>
    </lineage>
</organism>
<accession>A0ABQ5CCA6</accession>
<dbReference type="PANTHER" id="PTHR11439:SF483">
    <property type="entry name" value="PEPTIDE SYNTHASE GLIP-LIKE, PUTATIVE (AFU_ORTHOLOGUE AFUA_3G12920)-RELATED"/>
    <property type="match status" value="1"/>
</dbReference>
<dbReference type="PANTHER" id="PTHR11439">
    <property type="entry name" value="GAG-POL-RELATED RETROTRANSPOSON"/>
    <property type="match status" value="1"/>
</dbReference>
<dbReference type="InterPro" id="IPR013103">
    <property type="entry name" value="RVT_2"/>
</dbReference>
<dbReference type="CDD" id="cd09272">
    <property type="entry name" value="RNase_HI_RT_Ty1"/>
    <property type="match status" value="1"/>
</dbReference>
<reference evidence="3" key="2">
    <citation type="submission" date="2022-01" db="EMBL/GenBank/DDBJ databases">
        <authorList>
            <person name="Yamashiro T."/>
            <person name="Shiraishi A."/>
            <person name="Satake H."/>
            <person name="Nakayama K."/>
        </authorList>
    </citation>
    <scope>NUCLEOTIDE SEQUENCE</scope>
</reference>
<evidence type="ECO:0000313" key="3">
    <source>
        <dbReference type="EMBL" id="GJT24248.1"/>
    </source>
</evidence>
<gene>
    <name evidence="3" type="ORF">Tco_0894185</name>
</gene>
<protein>
    <submittedName>
        <fullName evidence="3">Retrovirus-related pol polyprotein from transposon TNT 1-94</fullName>
    </submittedName>
</protein>
<reference evidence="3" key="1">
    <citation type="journal article" date="2022" name="Int. J. Mol. Sci.">
        <title>Draft Genome of Tanacetum Coccineum: Genomic Comparison of Closely Related Tanacetum-Family Plants.</title>
        <authorList>
            <person name="Yamashiro T."/>
            <person name="Shiraishi A."/>
            <person name="Nakayama K."/>
            <person name="Satake H."/>
        </authorList>
    </citation>
    <scope>NUCLEOTIDE SEQUENCE</scope>
</reference>
<proteinExistence type="predicted"/>
<sequence>KKYTLVNLKDLLMKTIRHMFFDPKKALYGLKQAPRAWYDLLSKFLLSQQFVKGVVDPTLFTRKEGEHIILVQIYVDDIIFAFTNPSCCDNFANQMSKRFRMSMMGKMSFFLGLQISQSPRGIFINQSKYALEMLKKYGLDRCDHVDILMVERLKLDEDLNRTLTKPTEKHLTAVKRVFWYLKGTINMGLWYLKDTGFDLMDFAYVDHAGCQDPKKSTSGSAQFLGEKLVSWSSKKQKCTAISIIKAEYISVSVQNSRTKHIAVRYHSITELVENEIVEHYFVKSAYQLADIFTKVLARERFEFLVKRLGMQSITPEELKLLADCAYCGSLLLTPLCCDDIHDVTPCVSALAGCDRLASESLVIKNMSPPRRQRYCWNIAFATGCRRVGRRKWTNRRIRVPAFMRSCRIEEELTWVKTFGKEVEEYVTKVIAKDGTVTRFGGRFPHFIEEEEEKKPKPYNLYGFVDLMENEQVYAKTGFAPHRIPQSEGNHNGWLSEEEEADSDSESTASNCPHTV</sequence>
<comment type="caution">
    <text evidence="3">The sequence shown here is derived from an EMBL/GenBank/DDBJ whole genome shotgun (WGS) entry which is preliminary data.</text>
</comment>
<dbReference type="InterPro" id="IPR043502">
    <property type="entry name" value="DNA/RNA_pol_sf"/>
</dbReference>